<evidence type="ECO:0000256" key="3">
    <source>
        <dbReference type="SAM" id="MobiDB-lite"/>
    </source>
</evidence>
<dbReference type="InterPro" id="IPR000008">
    <property type="entry name" value="C2_dom"/>
</dbReference>
<dbReference type="Proteomes" id="UP000593567">
    <property type="component" value="Unassembled WGS sequence"/>
</dbReference>
<dbReference type="SMART" id="SM00239">
    <property type="entry name" value="C2"/>
    <property type="match status" value="1"/>
</dbReference>
<name>A0A7J7KHR0_BUGNE</name>
<dbReference type="Pfam" id="PF00168">
    <property type="entry name" value="C2"/>
    <property type="match status" value="1"/>
</dbReference>
<feature type="domain" description="C2" evidence="4">
    <location>
        <begin position="164"/>
        <end position="281"/>
    </location>
</feature>
<accession>A0A7J7KHR0</accession>
<keyword evidence="2" id="KW-0106">Calcium</keyword>
<evidence type="ECO:0000259" key="4">
    <source>
        <dbReference type="PROSITE" id="PS50004"/>
    </source>
</evidence>
<sequence>MDEDNGGISRAPPTASHSNPLKKLKKKFNKLKHGGVGSRSLKSKYVEKEATVEAGGSVPSITSLVSNDPSNTTMPTNSSIATNTNAATNTTSSASNNKYLLLHQDSFQSTGTASSLITRNMVEGNHSSIDLLDDTMSDSVHLSDTEPAVPEEDVREEEWMDTVSSNMPEAAAETPISISSNMKLELTIISGTDLLSRDRNGLSDPYVKVKLQDKTIYRTKVIEKTLTPTWDETFMLHIDSRNQSLAIKVFDRDKFSGDDFMGMALVDLSALQTGRPTDLMVELLPDSCDLEEEYEERGLGEIHMRYLLHDESSTVVCPPIQEPKVNNAFSVPADFY</sequence>
<reference evidence="5" key="1">
    <citation type="submission" date="2020-06" db="EMBL/GenBank/DDBJ databases">
        <title>Draft genome of Bugula neritina, a colonial animal packing powerful symbionts and potential medicines.</title>
        <authorList>
            <person name="Rayko M."/>
        </authorList>
    </citation>
    <scope>NUCLEOTIDE SEQUENCE [LARGE SCALE GENOMIC DNA]</scope>
    <source>
        <strain evidence="5">Kwan_BN1</strain>
    </source>
</reference>
<dbReference type="InterPro" id="IPR035892">
    <property type="entry name" value="C2_domain_sf"/>
</dbReference>
<dbReference type="PANTHER" id="PTHR45911:SF4">
    <property type="entry name" value="MULTIPLE C2 AND TRANSMEMBRANE DOMAIN-CONTAINING PROTEIN"/>
    <property type="match status" value="1"/>
</dbReference>
<dbReference type="AlphaFoldDB" id="A0A7J7KHR0"/>
<gene>
    <name evidence="5" type="ORF">EB796_003920</name>
</gene>
<organism evidence="5 6">
    <name type="scientific">Bugula neritina</name>
    <name type="common">Brown bryozoan</name>
    <name type="synonym">Sertularia neritina</name>
    <dbReference type="NCBI Taxonomy" id="10212"/>
    <lineage>
        <taxon>Eukaryota</taxon>
        <taxon>Metazoa</taxon>
        <taxon>Spiralia</taxon>
        <taxon>Lophotrochozoa</taxon>
        <taxon>Bryozoa</taxon>
        <taxon>Gymnolaemata</taxon>
        <taxon>Cheilostomatida</taxon>
        <taxon>Flustrina</taxon>
        <taxon>Buguloidea</taxon>
        <taxon>Bugulidae</taxon>
        <taxon>Bugula</taxon>
    </lineage>
</organism>
<dbReference type="OrthoDB" id="270970at2759"/>
<dbReference type="GO" id="GO:0016020">
    <property type="term" value="C:membrane"/>
    <property type="evidence" value="ECO:0007669"/>
    <property type="project" value="TreeGrafter"/>
</dbReference>
<feature type="region of interest" description="Disordered" evidence="3">
    <location>
        <begin position="62"/>
        <end position="84"/>
    </location>
</feature>
<evidence type="ECO:0000313" key="6">
    <source>
        <dbReference type="Proteomes" id="UP000593567"/>
    </source>
</evidence>
<dbReference type="PANTHER" id="PTHR45911">
    <property type="entry name" value="C2 DOMAIN-CONTAINING PROTEIN"/>
    <property type="match status" value="1"/>
</dbReference>
<dbReference type="PRINTS" id="PR00360">
    <property type="entry name" value="C2DOMAIN"/>
</dbReference>
<evidence type="ECO:0000313" key="5">
    <source>
        <dbReference type="EMBL" id="KAF6037773.1"/>
    </source>
</evidence>
<keyword evidence="1" id="KW-0479">Metal-binding</keyword>
<feature type="region of interest" description="Disordered" evidence="3">
    <location>
        <begin position="1"/>
        <end position="23"/>
    </location>
</feature>
<evidence type="ECO:0000256" key="1">
    <source>
        <dbReference type="ARBA" id="ARBA00022723"/>
    </source>
</evidence>
<dbReference type="Gene3D" id="2.60.40.150">
    <property type="entry name" value="C2 domain"/>
    <property type="match status" value="1"/>
</dbReference>
<keyword evidence="6" id="KW-1185">Reference proteome</keyword>
<dbReference type="PROSITE" id="PS50004">
    <property type="entry name" value="C2"/>
    <property type="match status" value="1"/>
</dbReference>
<dbReference type="EMBL" id="VXIV02000520">
    <property type="protein sequence ID" value="KAF6037773.1"/>
    <property type="molecule type" value="Genomic_DNA"/>
</dbReference>
<comment type="caution">
    <text evidence="5">The sequence shown here is derived from an EMBL/GenBank/DDBJ whole genome shotgun (WGS) entry which is preliminary data.</text>
</comment>
<dbReference type="GO" id="GO:0005509">
    <property type="term" value="F:calcium ion binding"/>
    <property type="evidence" value="ECO:0007669"/>
    <property type="project" value="TreeGrafter"/>
</dbReference>
<proteinExistence type="predicted"/>
<feature type="compositionally biased region" description="Polar residues" evidence="3">
    <location>
        <begin position="62"/>
        <end position="75"/>
    </location>
</feature>
<protein>
    <submittedName>
        <fullName evidence="5">MCTP1</fullName>
    </submittedName>
</protein>
<dbReference type="SUPFAM" id="SSF49562">
    <property type="entry name" value="C2 domain (Calcium/lipid-binding domain, CaLB)"/>
    <property type="match status" value="1"/>
</dbReference>
<evidence type="ECO:0000256" key="2">
    <source>
        <dbReference type="ARBA" id="ARBA00022837"/>
    </source>
</evidence>